<feature type="region of interest" description="Disordered" evidence="1">
    <location>
        <begin position="1128"/>
        <end position="1173"/>
    </location>
</feature>
<accession>A0AAV5ABW2</accession>
<feature type="region of interest" description="Disordered" evidence="1">
    <location>
        <begin position="1"/>
        <end position="29"/>
    </location>
</feature>
<dbReference type="EMBL" id="BPWL01000005">
    <property type="protein sequence ID" value="GJJ10511.1"/>
    <property type="molecule type" value="Genomic_DNA"/>
</dbReference>
<dbReference type="InterPro" id="IPR022031">
    <property type="entry name" value="Rif1_N"/>
</dbReference>
<keyword evidence="4" id="KW-1185">Reference proteome</keyword>
<dbReference type="InterPro" id="IPR016024">
    <property type="entry name" value="ARM-type_fold"/>
</dbReference>
<dbReference type="Pfam" id="PF12231">
    <property type="entry name" value="Rif1_N"/>
    <property type="match status" value="1"/>
</dbReference>
<feature type="region of interest" description="Disordered" evidence="1">
    <location>
        <begin position="1225"/>
        <end position="1247"/>
    </location>
</feature>
<feature type="compositionally biased region" description="Polar residues" evidence="1">
    <location>
        <begin position="1337"/>
        <end position="1349"/>
    </location>
</feature>
<comment type="caution">
    <text evidence="3">The sequence shown here is derived from an EMBL/GenBank/DDBJ whole genome shotgun (WGS) entry which is preliminary data.</text>
</comment>
<dbReference type="Proteomes" id="UP001050691">
    <property type="component" value="Unassembled WGS sequence"/>
</dbReference>
<feature type="region of interest" description="Disordered" evidence="1">
    <location>
        <begin position="1286"/>
        <end position="1350"/>
    </location>
</feature>
<feature type="compositionally biased region" description="Polar residues" evidence="1">
    <location>
        <begin position="1318"/>
        <end position="1330"/>
    </location>
</feature>
<feature type="compositionally biased region" description="Basic and acidic residues" evidence="1">
    <location>
        <begin position="1237"/>
        <end position="1247"/>
    </location>
</feature>
<proteinExistence type="predicted"/>
<protein>
    <recommendedName>
        <fullName evidence="2">Telomere-associated protein Rif1 N-terminal domain-containing protein</fullName>
    </recommendedName>
</protein>
<name>A0AAV5ABW2_9AGAM</name>
<reference evidence="3" key="1">
    <citation type="submission" date="2021-10" db="EMBL/GenBank/DDBJ databases">
        <title>De novo Genome Assembly of Clathrus columnatus (Basidiomycota, Fungi) Using Illumina and Nanopore Sequence Data.</title>
        <authorList>
            <person name="Ogiso-Tanaka E."/>
            <person name="Itagaki H."/>
            <person name="Hosoya T."/>
            <person name="Hosaka K."/>
        </authorList>
    </citation>
    <scope>NUCLEOTIDE SEQUENCE</scope>
    <source>
        <strain evidence="3">MO-923</strain>
    </source>
</reference>
<evidence type="ECO:0000313" key="4">
    <source>
        <dbReference type="Proteomes" id="UP001050691"/>
    </source>
</evidence>
<evidence type="ECO:0000256" key="1">
    <source>
        <dbReference type="SAM" id="MobiDB-lite"/>
    </source>
</evidence>
<dbReference type="SUPFAM" id="SSF48371">
    <property type="entry name" value="ARM repeat"/>
    <property type="match status" value="1"/>
</dbReference>
<sequence>MSLLPTPPRSSQKDKENRPPTPVTPANSQQRVLRIAWSQENLHHTYSTEIRTLPSSSSLKGPNKPILKKVDVPLMDLSSPCQRSRYITPEPADPLHQADYLRSPISTLLASLKPENISSITLIDLVEAYTELLRRLKSRGPSLFELYGPIPALNILRENSEPLARAFRRDIERALTDPQAAFNSNELLSSEDLPWSSPSSMGSIKKRGFTEQEIKYARDLCSLCHSALRCFSTFAVVPALFSVFSDEQLADILTGILAIPLSSPLPTPNARKTCQIAIWALQVQRLPSIILAPAADRITYAIRRGIDGELGREGKNGAASDGFKAIAMLAEHKPEIFLAPFAELLPSVLTALVSSNLALRLEAANTLLGLASALSTYPNPPPALLASFSLAIGTYLSDQHQARKPGQDLSPIGKIFRTCLNVEVPAHSAQSPMWALSCISAFIVLSRGDALSQPRTIKFILTHLQTAMAAKRTTVRATAGLVWRSLVWACLHLDGSGEEGEEKKSSAWKVVRQLVDGAIGISVVAALVGHSNIKSKRLAEAIEVIRAMIKRGGKTCEEAVDVLERLLCGIGHMAPVERKWDENSLLAEPIFDGTLLRADWKTLTGHVKSGLNKSAAIQDITPLQESEVCEHWQDLFKLWKEALAKAPLEENGDVPSPLLNSWEALLIVQAQTNRGFDEMIGNDAFPAELVQLLASFFTDASLEWSLGPTAPAWSPQPLKLGFVRNLWVVVKKIFPTSLLHTASDLLLNELITTSFSLRQPEVLKAWSQLYVELALSMSADQLRTIWESQICSCQDIDHQDLWRTLSKAWLLNPSHYSRTLELICSLLDFPSEITFTTDDSDIWSGLVKHAIVSASVCKVEPQMVLESIANRVGFSRHTTAICAVLPPLLSILCTVPSEGTSLLPQTLLKLSNDVLVAAYPPADSETKVIVFSLLHFLGRVVEGLSTEQRVEALSLVQEGIVVWLEDKVEEFSDDELNQEVIPVYGNCLKALADVPPSTIVLSQLLPFFLSAFNRIPKPATGPSMFKSFWARTYQKNQSIVEYPEPLKPILRTIQDIMCEPEEVLAPGISQTTEIRSQETDVASDVTASTLNNDGEIGVASYCDPEEGSGEICQTGISMGPAKVLQAPASVKEEPSQHQLPHVFTPVQSTSPRKRRKSFGALSKKKRKTESSVKSNMEIINISDDDDGDSVIEDSIIVVRTPLRNKRPHNDGEGQDNGDLEEVQKRQKMNRQSSLNAQRDETPQRIKKDVDRYIHSEEGNFRDSDSSVPSSHLGRLSTRYVFSPRLQKSRSEPLDIGSDDVSMSSSPLKSIMTRRQLRRSTTAPTLLLTSKESADDNLLTSASGQPSRSPSEGLIALEHAHDAIIKGDVEEMGIEELLKASKMLNGISMALNERMSKKLASSP</sequence>
<organism evidence="3 4">
    <name type="scientific">Clathrus columnatus</name>
    <dbReference type="NCBI Taxonomy" id="1419009"/>
    <lineage>
        <taxon>Eukaryota</taxon>
        <taxon>Fungi</taxon>
        <taxon>Dikarya</taxon>
        <taxon>Basidiomycota</taxon>
        <taxon>Agaricomycotina</taxon>
        <taxon>Agaricomycetes</taxon>
        <taxon>Phallomycetidae</taxon>
        <taxon>Phallales</taxon>
        <taxon>Clathraceae</taxon>
        <taxon>Clathrus</taxon>
    </lineage>
</organism>
<evidence type="ECO:0000259" key="2">
    <source>
        <dbReference type="Pfam" id="PF12231"/>
    </source>
</evidence>
<feature type="domain" description="Telomere-associated protein Rif1 N-terminal" evidence="2">
    <location>
        <begin position="221"/>
        <end position="490"/>
    </location>
</feature>
<evidence type="ECO:0000313" key="3">
    <source>
        <dbReference type="EMBL" id="GJJ10511.1"/>
    </source>
</evidence>
<feature type="compositionally biased region" description="Basic residues" evidence="1">
    <location>
        <begin position="1151"/>
        <end position="1167"/>
    </location>
</feature>
<gene>
    <name evidence="3" type="ORF">Clacol_004737</name>
</gene>